<dbReference type="AlphaFoldDB" id="G5H6Q0"/>
<evidence type="ECO:0008006" key="4">
    <source>
        <dbReference type="Google" id="ProtNLM"/>
    </source>
</evidence>
<dbReference type="Pfam" id="PF05995">
    <property type="entry name" value="CDO_I"/>
    <property type="match status" value="1"/>
</dbReference>
<organism evidence="2 3">
    <name type="scientific">Alistipes indistinctus YIT 12060</name>
    <dbReference type="NCBI Taxonomy" id="742725"/>
    <lineage>
        <taxon>Bacteria</taxon>
        <taxon>Pseudomonadati</taxon>
        <taxon>Bacteroidota</taxon>
        <taxon>Bacteroidia</taxon>
        <taxon>Bacteroidales</taxon>
        <taxon>Rikenellaceae</taxon>
        <taxon>Alistipes</taxon>
    </lineage>
</organism>
<keyword evidence="3" id="KW-1185">Reference proteome</keyword>
<protein>
    <recommendedName>
        <fullName evidence="4">Cysteine dioxygenase type I</fullName>
    </recommendedName>
</protein>
<proteinExistence type="inferred from homology"/>
<dbReference type="PATRIC" id="fig|742725.3.peg.662"/>
<dbReference type="GO" id="GO:0016702">
    <property type="term" value="F:oxidoreductase activity, acting on single donors with incorporation of molecular oxygen, incorporation of two atoms of oxygen"/>
    <property type="evidence" value="ECO:0007669"/>
    <property type="project" value="InterPro"/>
</dbReference>
<name>G5H6Q0_9BACT</name>
<dbReference type="HOGENOM" id="CLU_1486087_0_0_10"/>
<dbReference type="RefSeq" id="WP_009133416.1">
    <property type="nucleotide sequence ID" value="NZ_CP102250.1"/>
</dbReference>
<accession>G5H6Q0</accession>
<comment type="caution">
    <text evidence="2">The sequence shown here is derived from an EMBL/GenBank/DDBJ whole genome shotgun (WGS) entry which is preliminary data.</text>
</comment>
<dbReference type="InterPro" id="IPR014710">
    <property type="entry name" value="RmlC-like_jellyroll"/>
</dbReference>
<dbReference type="Proteomes" id="UP000006008">
    <property type="component" value="Unassembled WGS sequence"/>
</dbReference>
<evidence type="ECO:0000256" key="1">
    <source>
        <dbReference type="ARBA" id="ARBA00006622"/>
    </source>
</evidence>
<reference evidence="2 3" key="1">
    <citation type="submission" date="2011-08" db="EMBL/GenBank/DDBJ databases">
        <title>The Genome Sequence of Alistipes indistinctus YIT 12060.</title>
        <authorList>
            <consortium name="The Broad Institute Genome Sequencing Platform"/>
            <person name="Earl A."/>
            <person name="Ward D."/>
            <person name="Feldgarden M."/>
            <person name="Gevers D."/>
            <person name="Morotomi M."/>
            <person name="Young S.K."/>
            <person name="Zeng Q."/>
            <person name="Gargeya S."/>
            <person name="Fitzgerald M."/>
            <person name="Haas B."/>
            <person name="Abouelleil A."/>
            <person name="Alvarado L."/>
            <person name="Arachchi H.M."/>
            <person name="Berlin A."/>
            <person name="Brown A."/>
            <person name="Chapman S.B."/>
            <person name="Chen Z."/>
            <person name="Dunbar C."/>
            <person name="Freedman E."/>
            <person name="Gearin G."/>
            <person name="Gellesch M."/>
            <person name="Goldberg J."/>
            <person name="Griggs A."/>
            <person name="Gujja S."/>
            <person name="Heiman D."/>
            <person name="Howarth C."/>
            <person name="Larson L."/>
            <person name="Lui A."/>
            <person name="MacDonald P.J.P."/>
            <person name="Montmayeur A."/>
            <person name="Murphy C."/>
            <person name="Neiman D."/>
            <person name="Pearson M."/>
            <person name="Priest M."/>
            <person name="Roberts A."/>
            <person name="Saif S."/>
            <person name="Shea T."/>
            <person name="Shenoy N."/>
            <person name="Sisk P."/>
            <person name="Stolte C."/>
            <person name="Sykes S."/>
            <person name="Wortman J."/>
            <person name="Nusbaum C."/>
            <person name="Birren B."/>
        </authorList>
    </citation>
    <scope>NUCLEOTIDE SEQUENCE [LARGE SCALE GENOMIC DNA]</scope>
    <source>
        <strain evidence="2 3">YIT 12060</strain>
    </source>
</reference>
<evidence type="ECO:0000313" key="2">
    <source>
        <dbReference type="EMBL" id="EHB92897.1"/>
    </source>
</evidence>
<evidence type="ECO:0000313" key="3">
    <source>
        <dbReference type="Proteomes" id="UP000006008"/>
    </source>
</evidence>
<comment type="similarity">
    <text evidence="1">Belongs to the cysteine dioxygenase family.</text>
</comment>
<sequence>MQAIKTPVLADSYPLQPRITEGYEPFFTGLLGFCADATIDEALAARIKTYVQGWLATHPLDAFDRFSDESYLRTYLGRCPRTHWEAIVMSWKAGNRTSIHAHPQFAGYYFADGEFQVEIFEQAGPTALKLANVVRVNGQEGFAAIGHPGRFDNHIHRITCLSATAHSLHVYSDDALRGMTFVRNDSE</sequence>
<dbReference type="EMBL" id="ADLD01000008">
    <property type="protein sequence ID" value="EHB92897.1"/>
    <property type="molecule type" value="Genomic_DNA"/>
</dbReference>
<dbReference type="OrthoDB" id="1003621at2"/>
<dbReference type="Gene3D" id="2.60.120.10">
    <property type="entry name" value="Jelly Rolls"/>
    <property type="match status" value="1"/>
</dbReference>
<dbReference type="GeneID" id="92816377"/>
<dbReference type="InterPro" id="IPR011051">
    <property type="entry name" value="RmlC_Cupin_sf"/>
</dbReference>
<dbReference type="SUPFAM" id="SSF51182">
    <property type="entry name" value="RmlC-like cupins"/>
    <property type="match status" value="1"/>
</dbReference>
<dbReference type="GO" id="GO:0005506">
    <property type="term" value="F:iron ion binding"/>
    <property type="evidence" value="ECO:0007669"/>
    <property type="project" value="InterPro"/>
</dbReference>
<gene>
    <name evidence="2" type="ORF">HMPREF9450_00610</name>
</gene>
<dbReference type="InterPro" id="IPR010300">
    <property type="entry name" value="CDO_1"/>
</dbReference>